<dbReference type="Ensembl" id="ENSACLT00000020843.2">
    <property type="protein sequence ID" value="ENSACLP00000020372.2"/>
    <property type="gene ID" value="ENSACLG00000013848.2"/>
</dbReference>
<dbReference type="OMA" id="CESYRHT"/>
<proteinExistence type="predicted"/>
<evidence type="ECO:0008006" key="3">
    <source>
        <dbReference type="Google" id="ProtNLM"/>
    </source>
</evidence>
<dbReference type="GeneTree" id="ENSGT00940000176278"/>
<accession>A0A3P8PTL5</accession>
<reference evidence="1 2" key="1">
    <citation type="submission" date="2018-05" db="EMBL/GenBank/DDBJ databases">
        <authorList>
            <person name="Datahose"/>
        </authorList>
    </citation>
    <scope>NUCLEOTIDE SEQUENCE</scope>
</reference>
<evidence type="ECO:0000313" key="2">
    <source>
        <dbReference type="Proteomes" id="UP000265100"/>
    </source>
</evidence>
<sequence length="128" mass="14492">MLNGKMREFLEKVPVVSLSESHRKELNNPVTEEEVRLAINSLKGGKAPGPDGFCPELYKKLSHLLVGPLTDMFLDSFKNKQLPPTLRQANILLILKKNKSPDRCESYRPISLIDVDAKLLSKLLVRRL</sequence>
<organism evidence="1 2">
    <name type="scientific">Astatotilapia calliptera</name>
    <name type="common">Eastern happy</name>
    <name type="synonym">Chromis callipterus</name>
    <dbReference type="NCBI Taxonomy" id="8154"/>
    <lineage>
        <taxon>Eukaryota</taxon>
        <taxon>Metazoa</taxon>
        <taxon>Chordata</taxon>
        <taxon>Craniata</taxon>
        <taxon>Vertebrata</taxon>
        <taxon>Euteleostomi</taxon>
        <taxon>Actinopterygii</taxon>
        <taxon>Neopterygii</taxon>
        <taxon>Teleostei</taxon>
        <taxon>Neoteleostei</taxon>
        <taxon>Acanthomorphata</taxon>
        <taxon>Ovalentaria</taxon>
        <taxon>Cichlomorphae</taxon>
        <taxon>Cichliformes</taxon>
        <taxon>Cichlidae</taxon>
        <taxon>African cichlids</taxon>
        <taxon>Pseudocrenilabrinae</taxon>
        <taxon>Haplochromini</taxon>
        <taxon>Astatotilapia</taxon>
    </lineage>
</organism>
<keyword evidence="2" id="KW-1185">Reference proteome</keyword>
<dbReference type="Bgee" id="ENSACLG00000013848">
    <property type="expression patterns" value="Expressed in brain"/>
</dbReference>
<reference evidence="1" key="4">
    <citation type="submission" date="2025-09" db="UniProtKB">
        <authorList>
            <consortium name="Ensembl"/>
        </authorList>
    </citation>
    <scope>IDENTIFICATION</scope>
</reference>
<name>A0A3P8PTL5_ASTCA</name>
<dbReference type="PANTHER" id="PTHR19446">
    <property type="entry name" value="REVERSE TRANSCRIPTASES"/>
    <property type="match status" value="1"/>
</dbReference>
<dbReference type="Proteomes" id="UP000265100">
    <property type="component" value="Chromosome 17"/>
</dbReference>
<evidence type="ECO:0000313" key="1">
    <source>
        <dbReference type="Ensembl" id="ENSACLP00000020372.2"/>
    </source>
</evidence>
<dbReference type="AlphaFoldDB" id="A0A3P8PTL5"/>
<protein>
    <recommendedName>
        <fullName evidence="3">Reverse transcriptase domain-containing protein</fullName>
    </recommendedName>
</protein>
<reference evidence="1" key="3">
    <citation type="submission" date="2025-08" db="UniProtKB">
        <authorList>
            <consortium name="Ensembl"/>
        </authorList>
    </citation>
    <scope>IDENTIFICATION</scope>
</reference>
<reference evidence="2" key="2">
    <citation type="submission" date="2023-03" db="EMBL/GenBank/DDBJ databases">
        <authorList>
            <consortium name="Wellcome Sanger Institute Data Sharing"/>
        </authorList>
    </citation>
    <scope>NUCLEOTIDE SEQUENCE [LARGE SCALE GENOMIC DNA]</scope>
</reference>